<dbReference type="InterPro" id="IPR036259">
    <property type="entry name" value="MFS_trans_sf"/>
</dbReference>
<dbReference type="Proteomes" id="UP000219048">
    <property type="component" value="Unassembled WGS sequence"/>
</dbReference>
<dbReference type="InterPro" id="IPR050814">
    <property type="entry name" value="Myo-inositol_Transporter"/>
</dbReference>
<feature type="transmembrane region" description="Helical" evidence="8">
    <location>
        <begin position="191"/>
        <end position="213"/>
    </location>
</feature>
<keyword evidence="6 8" id="KW-0472">Membrane</keyword>
<sequence length="472" mass="51760">MNLSSNGTHDRGNLIFFIIICIITAFGGFLFGFDTAVISGAISPLTDYFELGDQPVLLGWTVSSVLLGSVLGAAVSGMADNIGRKNTLIIAAILFTISALGSAIVESLTFFIVARLIGGFGVGMAAMVVPLYISEVSPPKIRGRMVSMYQLSITVGVLMAYFTNEYFRGLSQSRAFQGSSERFIDWIMGDVWRVMLGSELIPSFLFLILLFMVPRSPRFAMSRGKKGEALKILAKINGKAIAQKEIVEIEQAIDQEKASFAQLFKPGLKKATFIALFLAIISQLSGIDIILHYGPLIMERAGLSFGQSLYGQIVFGVVLVLFTLLAMWKVDQMGRKKLLFIGNIGVFLSLAFIGYLFSLGEGHESALIITISIFIASFSFSLGPIPWIIMSEIFPTKVRGRAMALGTLVLFGSNWLVAQLFPWLSAVLGEHGVFWLLAAISVLTFPFIFKVLPETKGKSLEEIENYWEDTKR</sequence>
<dbReference type="AlphaFoldDB" id="A0A285MYZ6"/>
<dbReference type="InterPro" id="IPR003663">
    <property type="entry name" value="Sugar/inositol_transpt"/>
</dbReference>
<feature type="transmembrane region" description="Helical" evidence="8">
    <location>
        <begin position="402"/>
        <end position="421"/>
    </location>
</feature>
<dbReference type="NCBIfam" id="TIGR00879">
    <property type="entry name" value="SP"/>
    <property type="match status" value="1"/>
</dbReference>
<evidence type="ECO:0000256" key="2">
    <source>
        <dbReference type="ARBA" id="ARBA00010992"/>
    </source>
</evidence>
<feature type="transmembrane region" description="Helical" evidence="8">
    <location>
        <begin position="145"/>
        <end position="163"/>
    </location>
</feature>
<dbReference type="PROSITE" id="PS50850">
    <property type="entry name" value="MFS"/>
    <property type="match status" value="1"/>
</dbReference>
<evidence type="ECO:0000259" key="9">
    <source>
        <dbReference type="PROSITE" id="PS50850"/>
    </source>
</evidence>
<feature type="transmembrane region" description="Helical" evidence="8">
    <location>
        <begin position="12"/>
        <end position="37"/>
    </location>
</feature>
<feature type="transmembrane region" description="Helical" evidence="8">
    <location>
        <begin position="87"/>
        <end position="105"/>
    </location>
</feature>
<comment type="subcellular location">
    <subcellularLocation>
        <location evidence="1">Membrane</location>
        <topology evidence="1">Multi-pass membrane protein</topology>
    </subcellularLocation>
</comment>
<feature type="transmembrane region" description="Helical" evidence="8">
    <location>
        <begin position="340"/>
        <end position="360"/>
    </location>
</feature>
<dbReference type="Pfam" id="PF00083">
    <property type="entry name" value="Sugar_tr"/>
    <property type="match status" value="1"/>
</dbReference>
<accession>A0A285MYZ6</accession>
<organism evidence="10 11">
    <name type="scientific">Flagellimonas pacifica</name>
    <dbReference type="NCBI Taxonomy" id="1247520"/>
    <lineage>
        <taxon>Bacteria</taxon>
        <taxon>Pseudomonadati</taxon>
        <taxon>Bacteroidota</taxon>
        <taxon>Flavobacteriia</taxon>
        <taxon>Flavobacteriales</taxon>
        <taxon>Flavobacteriaceae</taxon>
        <taxon>Flagellimonas</taxon>
    </lineage>
</organism>
<dbReference type="PROSITE" id="PS00217">
    <property type="entry name" value="SUGAR_TRANSPORT_2"/>
    <property type="match status" value="1"/>
</dbReference>
<dbReference type="PROSITE" id="PS00216">
    <property type="entry name" value="SUGAR_TRANSPORT_1"/>
    <property type="match status" value="2"/>
</dbReference>
<keyword evidence="11" id="KW-1185">Reference proteome</keyword>
<dbReference type="PANTHER" id="PTHR48020:SF12">
    <property type="entry name" value="PROTON MYO-INOSITOL COTRANSPORTER"/>
    <property type="match status" value="1"/>
</dbReference>
<dbReference type="SUPFAM" id="SSF103473">
    <property type="entry name" value="MFS general substrate transporter"/>
    <property type="match status" value="1"/>
</dbReference>
<feature type="transmembrane region" description="Helical" evidence="8">
    <location>
        <begin position="366"/>
        <end position="390"/>
    </location>
</feature>
<evidence type="ECO:0000256" key="6">
    <source>
        <dbReference type="ARBA" id="ARBA00023136"/>
    </source>
</evidence>
<dbReference type="PRINTS" id="PR00171">
    <property type="entry name" value="SUGRTRNSPORT"/>
</dbReference>
<name>A0A285MYZ6_9FLAO</name>
<keyword evidence="3 7" id="KW-0813">Transport</keyword>
<dbReference type="InterPro" id="IPR020846">
    <property type="entry name" value="MFS_dom"/>
</dbReference>
<evidence type="ECO:0000256" key="5">
    <source>
        <dbReference type="ARBA" id="ARBA00022989"/>
    </source>
</evidence>
<evidence type="ECO:0000256" key="1">
    <source>
        <dbReference type="ARBA" id="ARBA00004141"/>
    </source>
</evidence>
<evidence type="ECO:0000313" key="10">
    <source>
        <dbReference type="EMBL" id="SNZ01757.1"/>
    </source>
</evidence>
<dbReference type="OrthoDB" id="9783823at2"/>
<dbReference type="InterPro" id="IPR005829">
    <property type="entry name" value="Sugar_transporter_CS"/>
</dbReference>
<dbReference type="GO" id="GO:0022857">
    <property type="term" value="F:transmembrane transporter activity"/>
    <property type="evidence" value="ECO:0007669"/>
    <property type="project" value="InterPro"/>
</dbReference>
<gene>
    <name evidence="10" type="ORF">SAMN06265377_3600</name>
</gene>
<evidence type="ECO:0000256" key="8">
    <source>
        <dbReference type="SAM" id="Phobius"/>
    </source>
</evidence>
<feature type="transmembrane region" description="Helical" evidence="8">
    <location>
        <begin position="309"/>
        <end position="328"/>
    </location>
</feature>
<protein>
    <submittedName>
        <fullName evidence="10">MFS transporter, SP family, arabinose:H+ symporter</fullName>
    </submittedName>
</protein>
<dbReference type="PANTHER" id="PTHR48020">
    <property type="entry name" value="PROTON MYO-INOSITOL COTRANSPORTER"/>
    <property type="match status" value="1"/>
</dbReference>
<dbReference type="InterPro" id="IPR005828">
    <property type="entry name" value="MFS_sugar_transport-like"/>
</dbReference>
<evidence type="ECO:0000313" key="11">
    <source>
        <dbReference type="Proteomes" id="UP000219048"/>
    </source>
</evidence>
<evidence type="ECO:0000256" key="7">
    <source>
        <dbReference type="RuleBase" id="RU003346"/>
    </source>
</evidence>
<feature type="transmembrane region" description="Helical" evidence="8">
    <location>
        <begin position="273"/>
        <end position="297"/>
    </location>
</feature>
<comment type="similarity">
    <text evidence="2 7">Belongs to the major facilitator superfamily. Sugar transporter (TC 2.A.1.1) family.</text>
</comment>
<dbReference type="Gene3D" id="1.20.1250.20">
    <property type="entry name" value="MFS general substrate transporter like domains"/>
    <property type="match status" value="1"/>
</dbReference>
<proteinExistence type="inferred from homology"/>
<evidence type="ECO:0000256" key="3">
    <source>
        <dbReference type="ARBA" id="ARBA00022448"/>
    </source>
</evidence>
<feature type="transmembrane region" description="Helical" evidence="8">
    <location>
        <begin position="433"/>
        <end position="452"/>
    </location>
</feature>
<evidence type="ECO:0000256" key="4">
    <source>
        <dbReference type="ARBA" id="ARBA00022692"/>
    </source>
</evidence>
<dbReference type="EMBL" id="OBEH01000007">
    <property type="protein sequence ID" value="SNZ01757.1"/>
    <property type="molecule type" value="Genomic_DNA"/>
</dbReference>
<feature type="transmembrane region" description="Helical" evidence="8">
    <location>
        <begin position="57"/>
        <end position="75"/>
    </location>
</feature>
<dbReference type="GO" id="GO:0016020">
    <property type="term" value="C:membrane"/>
    <property type="evidence" value="ECO:0007669"/>
    <property type="project" value="UniProtKB-SubCell"/>
</dbReference>
<feature type="domain" description="Major facilitator superfamily (MFS) profile" evidence="9">
    <location>
        <begin position="20"/>
        <end position="456"/>
    </location>
</feature>
<keyword evidence="5 8" id="KW-1133">Transmembrane helix</keyword>
<keyword evidence="4 8" id="KW-0812">Transmembrane</keyword>
<reference evidence="11" key="1">
    <citation type="submission" date="2017-09" db="EMBL/GenBank/DDBJ databases">
        <authorList>
            <person name="Varghese N."/>
            <person name="Submissions S."/>
        </authorList>
    </citation>
    <scope>NUCLEOTIDE SEQUENCE [LARGE SCALE GENOMIC DNA]</scope>
    <source>
        <strain evidence="11">DSM 25885</strain>
    </source>
</reference>
<feature type="transmembrane region" description="Helical" evidence="8">
    <location>
        <begin position="111"/>
        <end position="133"/>
    </location>
</feature>
<dbReference type="RefSeq" id="WP_097047198.1">
    <property type="nucleotide sequence ID" value="NZ_OBEH01000007.1"/>
</dbReference>